<organism evidence="1 2">
    <name type="scientific">Tanacetum coccineum</name>
    <dbReference type="NCBI Taxonomy" id="301880"/>
    <lineage>
        <taxon>Eukaryota</taxon>
        <taxon>Viridiplantae</taxon>
        <taxon>Streptophyta</taxon>
        <taxon>Embryophyta</taxon>
        <taxon>Tracheophyta</taxon>
        <taxon>Spermatophyta</taxon>
        <taxon>Magnoliopsida</taxon>
        <taxon>eudicotyledons</taxon>
        <taxon>Gunneridae</taxon>
        <taxon>Pentapetalae</taxon>
        <taxon>asterids</taxon>
        <taxon>campanulids</taxon>
        <taxon>Asterales</taxon>
        <taxon>Asteraceae</taxon>
        <taxon>Asteroideae</taxon>
        <taxon>Anthemideae</taxon>
        <taxon>Anthemidinae</taxon>
        <taxon>Tanacetum</taxon>
    </lineage>
</organism>
<name>A0ABQ5FKU8_9ASTR</name>
<dbReference type="EMBL" id="BQNB010017466">
    <property type="protein sequence ID" value="GJT63513.1"/>
    <property type="molecule type" value="Genomic_DNA"/>
</dbReference>
<gene>
    <name evidence="1" type="ORF">Tco_1007046</name>
</gene>
<evidence type="ECO:0000313" key="2">
    <source>
        <dbReference type="Proteomes" id="UP001151760"/>
    </source>
</evidence>
<sequence length="143" mass="16745">MVEDVQLGVESYQTKLNLTCPQVRCDGLDAKEPYTIFHKPRGVVYLNKDDKKYLMRVDELYKFGDGTLKNVRDKLDFMLHNFVIGYNDGMPKRAWTDKDQVRTSSVLEKIEKTLLEIRIVRSLECYVGGRNTETDYRLLTRTE</sequence>
<dbReference type="Proteomes" id="UP001151760">
    <property type="component" value="Unassembled WGS sequence"/>
</dbReference>
<protein>
    <submittedName>
        <fullName evidence="1">Uncharacterized protein</fullName>
    </submittedName>
</protein>
<comment type="caution">
    <text evidence="1">The sequence shown here is derived from an EMBL/GenBank/DDBJ whole genome shotgun (WGS) entry which is preliminary data.</text>
</comment>
<accession>A0ABQ5FKU8</accession>
<keyword evidence="2" id="KW-1185">Reference proteome</keyword>
<evidence type="ECO:0000313" key="1">
    <source>
        <dbReference type="EMBL" id="GJT63513.1"/>
    </source>
</evidence>
<reference evidence="1" key="2">
    <citation type="submission" date="2022-01" db="EMBL/GenBank/DDBJ databases">
        <authorList>
            <person name="Yamashiro T."/>
            <person name="Shiraishi A."/>
            <person name="Satake H."/>
            <person name="Nakayama K."/>
        </authorList>
    </citation>
    <scope>NUCLEOTIDE SEQUENCE</scope>
</reference>
<reference evidence="1" key="1">
    <citation type="journal article" date="2022" name="Int. J. Mol. Sci.">
        <title>Draft Genome of Tanacetum Coccineum: Genomic Comparison of Closely Related Tanacetum-Family Plants.</title>
        <authorList>
            <person name="Yamashiro T."/>
            <person name="Shiraishi A."/>
            <person name="Nakayama K."/>
            <person name="Satake H."/>
        </authorList>
    </citation>
    <scope>NUCLEOTIDE SEQUENCE</scope>
</reference>
<proteinExistence type="predicted"/>